<name>E6Q8H5_9ZZZZ</name>
<evidence type="ECO:0000313" key="1">
    <source>
        <dbReference type="EMBL" id="CBI03501.1"/>
    </source>
</evidence>
<gene>
    <name evidence="1" type="ORF">CARN5_3109</name>
</gene>
<dbReference type="AlphaFoldDB" id="E6Q8H5"/>
<sequence>MFWIMQKVMAPWWGPFFGWKVTRPQLARLFKLFEGVYPQPLTLRDRQRVQSLQYL</sequence>
<dbReference type="EMBL" id="CABP01000003">
    <property type="protein sequence ID" value="CBI03501.1"/>
    <property type="molecule type" value="Genomic_DNA"/>
</dbReference>
<protein>
    <submittedName>
        <fullName evidence="1">Uncharacterized protein</fullName>
    </submittedName>
</protein>
<comment type="caution">
    <text evidence="1">The sequence shown here is derived from an EMBL/GenBank/DDBJ whole genome shotgun (WGS) entry which is preliminary data.</text>
</comment>
<organism evidence="1">
    <name type="scientific">mine drainage metagenome</name>
    <dbReference type="NCBI Taxonomy" id="410659"/>
    <lineage>
        <taxon>unclassified sequences</taxon>
        <taxon>metagenomes</taxon>
        <taxon>ecological metagenomes</taxon>
    </lineage>
</organism>
<proteinExistence type="predicted"/>
<reference evidence="1" key="1">
    <citation type="submission" date="2009-10" db="EMBL/GenBank/DDBJ databases">
        <title>Diversity of trophic interactions inside an arsenic-rich microbial ecosystem.</title>
        <authorList>
            <person name="Bertin P.N."/>
            <person name="Heinrich-Salmeron A."/>
            <person name="Pelletier E."/>
            <person name="Goulhen-Chollet F."/>
            <person name="Arsene-Ploetze F."/>
            <person name="Gallien S."/>
            <person name="Calteau A."/>
            <person name="Vallenet D."/>
            <person name="Casiot C."/>
            <person name="Chane-Woon-Ming B."/>
            <person name="Giloteaux L."/>
            <person name="Barakat M."/>
            <person name="Bonnefoy V."/>
            <person name="Bruneel O."/>
            <person name="Chandler M."/>
            <person name="Cleiss J."/>
            <person name="Duran R."/>
            <person name="Elbaz-Poulichet F."/>
            <person name="Fonknechten N."/>
            <person name="Lauga B."/>
            <person name="Mornico D."/>
            <person name="Ortet P."/>
            <person name="Schaeffer C."/>
            <person name="Siguier P."/>
            <person name="Alexander Thil Smith A."/>
            <person name="Van Dorsselaer A."/>
            <person name="Weissenbach J."/>
            <person name="Medigue C."/>
            <person name="Le Paslier D."/>
        </authorList>
    </citation>
    <scope>NUCLEOTIDE SEQUENCE</scope>
</reference>
<accession>E6Q8H5</accession>